<dbReference type="KEGG" id="cne:CNF03280"/>
<name>Q5KF29_CRYD1</name>
<dbReference type="InParanoid" id="Q5KF29"/>
<gene>
    <name evidence="2" type="ordered locus">CNF03280</name>
</gene>
<sequence>MPPKRQTPKDTPLPEEVNSLPVDGDLNSQIAAAILYLSKLVGQQNSSAAAQGNYAPRGISIPEASDIPTFTGPIRDVPAVILHTDRLYKLLRTYSLFSPGNDDVREENRRVTILELANNSIECKALQAWVRTTGRMMEEDGESGWEECIVAFKDAAMPLEWAQKEFRSLFRLQFNQVSDWPTFDQQAIQHRHNLMGTELYPSDTFMANLYRAACPEILFLRLMTKPEFKNGSLSEVCTQLQLEVRKYLEEKKEQFTPTRAKAQNSATPQTQPHLAHPVSHYYQAQNPLPYYLSPAGKHIRKLFAKENRCNDCRKVGHNFKTCPSRRPSMRSNPHPVDNHEDLIQELTSQLDDYLKLETFLDLDETSWQLAPRRLL</sequence>
<dbReference type="HOGENOM" id="CLU_034667_2_0_1"/>
<accession>Q5KF29</accession>
<keyword evidence="3" id="KW-1185">Reference proteome</keyword>
<feature type="region of interest" description="Disordered" evidence="1">
    <location>
        <begin position="1"/>
        <end position="20"/>
    </location>
</feature>
<dbReference type="AlphaFoldDB" id="Q5KF29"/>
<dbReference type="VEuPathDB" id="FungiDB:CNF03280"/>
<dbReference type="RefSeq" id="XP_024513050.1">
    <property type="nucleotide sequence ID" value="XM_024657429.1"/>
</dbReference>
<dbReference type="OrthoDB" id="2576347at2759"/>
<organism evidence="2 3">
    <name type="scientific">Cryptococcus deneoformans (strain JEC21 / ATCC MYA-565)</name>
    <name type="common">Cryptococcus neoformans var. neoformans serotype D</name>
    <dbReference type="NCBI Taxonomy" id="214684"/>
    <lineage>
        <taxon>Eukaryota</taxon>
        <taxon>Fungi</taxon>
        <taxon>Dikarya</taxon>
        <taxon>Basidiomycota</taxon>
        <taxon>Agaricomycotina</taxon>
        <taxon>Tremellomycetes</taxon>
        <taxon>Tremellales</taxon>
        <taxon>Cryptococcaceae</taxon>
        <taxon>Cryptococcus</taxon>
        <taxon>Cryptococcus neoformans species complex</taxon>
    </lineage>
</organism>
<evidence type="ECO:0000256" key="1">
    <source>
        <dbReference type="SAM" id="MobiDB-lite"/>
    </source>
</evidence>
<evidence type="ECO:0000313" key="2">
    <source>
        <dbReference type="EMBL" id="AAW44094.2"/>
    </source>
</evidence>
<dbReference type="PaxDb" id="214684-Q5KF29"/>
<protein>
    <submittedName>
        <fullName evidence="2">Uncharacterized protein</fullName>
    </submittedName>
</protein>
<evidence type="ECO:0000313" key="3">
    <source>
        <dbReference type="Proteomes" id="UP000002149"/>
    </source>
</evidence>
<dbReference type="GeneID" id="3258300"/>
<proteinExistence type="predicted"/>
<dbReference type="EMBL" id="AE017346">
    <property type="protein sequence ID" value="AAW44094.2"/>
    <property type="molecule type" value="Genomic_DNA"/>
</dbReference>
<dbReference type="Proteomes" id="UP000002149">
    <property type="component" value="Chromosome 6"/>
</dbReference>
<reference evidence="2 3" key="1">
    <citation type="journal article" date="2005" name="Science">
        <title>The genome of the basidiomycetous yeast and human pathogen Cryptococcus neoformans.</title>
        <authorList>
            <person name="Loftus B.J."/>
            <person name="Fung E."/>
            <person name="Roncaglia P."/>
            <person name="Rowley D."/>
            <person name="Amedeo P."/>
            <person name="Bruno D."/>
            <person name="Vamathevan J."/>
            <person name="Miranda M."/>
            <person name="Anderson I.J."/>
            <person name="Fraser J.A."/>
            <person name="Allen J.E."/>
            <person name="Bosdet I.E."/>
            <person name="Brent M.R."/>
            <person name="Chiu R."/>
            <person name="Doering T.L."/>
            <person name="Donlin M.J."/>
            <person name="D'Souza C.A."/>
            <person name="Fox D.S."/>
            <person name="Grinberg V."/>
            <person name="Fu J."/>
            <person name="Fukushima M."/>
            <person name="Haas B.J."/>
            <person name="Huang J.C."/>
            <person name="Janbon G."/>
            <person name="Jones S.J."/>
            <person name="Koo H.L."/>
            <person name="Krzywinski M.I."/>
            <person name="Kwon-Chung J.K."/>
            <person name="Lengeler K.B."/>
            <person name="Maiti R."/>
            <person name="Marra M.A."/>
            <person name="Marra R.E."/>
            <person name="Mathewson C.A."/>
            <person name="Mitchell T.G."/>
            <person name="Pertea M."/>
            <person name="Riggs F.R."/>
            <person name="Salzberg S.L."/>
            <person name="Schein J.E."/>
            <person name="Shvartsbeyn A."/>
            <person name="Shin H."/>
            <person name="Shumway M."/>
            <person name="Specht C.A."/>
            <person name="Suh B.B."/>
            <person name="Tenney A."/>
            <person name="Utterback T.R."/>
            <person name="Wickes B.L."/>
            <person name="Wortman J.R."/>
            <person name="Wye N.H."/>
            <person name="Kronstad J.W."/>
            <person name="Lodge J.K."/>
            <person name="Heitman J."/>
            <person name="Davis R.W."/>
            <person name="Fraser C.M."/>
            <person name="Hyman R.W."/>
        </authorList>
    </citation>
    <scope>NUCLEOTIDE SEQUENCE [LARGE SCALE GENOMIC DNA]</scope>
    <source>
        <strain evidence="3">JEC21 / ATCC MYA-565</strain>
    </source>
</reference>